<feature type="compositionally biased region" description="Low complexity" evidence="1">
    <location>
        <begin position="285"/>
        <end position="299"/>
    </location>
</feature>
<organism evidence="2">
    <name type="scientific">Rhipicephalus appendiculatus</name>
    <name type="common">Brown ear tick</name>
    <dbReference type="NCBI Taxonomy" id="34631"/>
    <lineage>
        <taxon>Eukaryota</taxon>
        <taxon>Metazoa</taxon>
        <taxon>Ecdysozoa</taxon>
        <taxon>Arthropoda</taxon>
        <taxon>Chelicerata</taxon>
        <taxon>Arachnida</taxon>
        <taxon>Acari</taxon>
        <taxon>Parasitiformes</taxon>
        <taxon>Ixodida</taxon>
        <taxon>Ixodoidea</taxon>
        <taxon>Ixodidae</taxon>
        <taxon>Rhipicephalinae</taxon>
        <taxon>Rhipicephalus</taxon>
        <taxon>Rhipicephalus</taxon>
    </lineage>
</organism>
<dbReference type="InterPro" id="IPR035979">
    <property type="entry name" value="RBD_domain_sf"/>
</dbReference>
<proteinExistence type="predicted"/>
<dbReference type="EMBL" id="GEDV01009400">
    <property type="protein sequence ID" value="JAP79157.1"/>
    <property type="molecule type" value="Transcribed_RNA"/>
</dbReference>
<evidence type="ECO:0000256" key="1">
    <source>
        <dbReference type="SAM" id="MobiDB-lite"/>
    </source>
</evidence>
<dbReference type="SUPFAM" id="SSF54928">
    <property type="entry name" value="RNA-binding domain, RBD"/>
    <property type="match status" value="1"/>
</dbReference>
<sequence length="305" mass="32643">MDGGKVGRSMSTPPRGHGDERRETNSLPQDGAGPSREGAVDVHAQRPKSTRDQGTQTSEEREPATRPEVPSGSKNSGRDIPRNSPVAKISLQEFIPESQVVDYEEADTRRVRLSGFAKGVKAEDVEGLCAGAVETSPFVKGDNLTLYYASYGTAEEAVAAVRALNGVLVKGSPIKAMYLAERWHDPGTCPLLSSNILDIWNLPSEFCSKDKLEPVFKMGKVITVSETGSCKVEFPSSAELIKTVSDPSCHRLAGQSLKFAMAYEPVAASNLGNNKEGAAKRSKESAASGSSKTKSSGQNKKARKK</sequence>
<dbReference type="AlphaFoldDB" id="A0A131YJM5"/>
<evidence type="ECO:0000313" key="2">
    <source>
        <dbReference type="EMBL" id="JAP79157.1"/>
    </source>
</evidence>
<accession>A0A131YJM5</accession>
<dbReference type="GO" id="GO:0003676">
    <property type="term" value="F:nucleic acid binding"/>
    <property type="evidence" value="ECO:0007669"/>
    <property type="project" value="InterPro"/>
</dbReference>
<feature type="region of interest" description="Disordered" evidence="1">
    <location>
        <begin position="271"/>
        <end position="305"/>
    </location>
</feature>
<protein>
    <submittedName>
        <fullName evidence="2">RNA-binding protein</fullName>
    </submittedName>
</protein>
<reference evidence="2" key="1">
    <citation type="journal article" date="2016" name="Ticks Tick Borne Dis.">
        <title>De novo assembly and annotation of the salivary gland transcriptome of Rhipicephalus appendiculatus male and female ticks during blood feeding.</title>
        <authorList>
            <person name="de Castro M.H."/>
            <person name="de Klerk D."/>
            <person name="Pienaar R."/>
            <person name="Latif A.A."/>
            <person name="Rees D.J."/>
            <person name="Mans B.J."/>
        </authorList>
    </citation>
    <scope>NUCLEOTIDE SEQUENCE</scope>
    <source>
        <tissue evidence="2">Salivary glands</tissue>
    </source>
</reference>
<name>A0A131YJM5_RHIAP</name>
<feature type="region of interest" description="Disordered" evidence="1">
    <location>
        <begin position="1"/>
        <end position="84"/>
    </location>
</feature>